<keyword evidence="11 13" id="KW-0030">Aminoacyl-tRNA synthetase</keyword>
<name>A0A0B0ILT0_9BACI</name>
<dbReference type="GO" id="GO:0000287">
    <property type="term" value="F:magnesium ion binding"/>
    <property type="evidence" value="ECO:0007669"/>
    <property type="project" value="UniProtKB-UniRule"/>
</dbReference>
<dbReference type="CDD" id="cd00496">
    <property type="entry name" value="PheRS_alpha_core"/>
    <property type="match status" value="1"/>
</dbReference>
<evidence type="ECO:0000256" key="14">
    <source>
        <dbReference type="SAM" id="Coils"/>
    </source>
</evidence>
<dbReference type="PANTHER" id="PTHR11538:SF41">
    <property type="entry name" value="PHENYLALANINE--TRNA LIGASE, MITOCHONDRIAL"/>
    <property type="match status" value="1"/>
</dbReference>
<evidence type="ECO:0000256" key="12">
    <source>
        <dbReference type="ARBA" id="ARBA00049255"/>
    </source>
</evidence>
<dbReference type="AlphaFoldDB" id="A0A0B0ILT0"/>
<evidence type="ECO:0000256" key="2">
    <source>
        <dbReference type="ARBA" id="ARBA00010207"/>
    </source>
</evidence>
<dbReference type="GO" id="GO:0000049">
    <property type="term" value="F:tRNA binding"/>
    <property type="evidence" value="ECO:0007669"/>
    <property type="project" value="InterPro"/>
</dbReference>
<dbReference type="GO" id="GO:0006432">
    <property type="term" value="P:phenylalanyl-tRNA aminoacylation"/>
    <property type="evidence" value="ECO:0007669"/>
    <property type="project" value="UniProtKB-UniRule"/>
</dbReference>
<keyword evidence="7 13" id="KW-0547">Nucleotide-binding</keyword>
<evidence type="ECO:0000256" key="8">
    <source>
        <dbReference type="ARBA" id="ARBA00022840"/>
    </source>
</evidence>
<dbReference type="PROSITE" id="PS50862">
    <property type="entry name" value="AA_TRNA_LIGASE_II"/>
    <property type="match status" value="1"/>
</dbReference>
<dbReference type="OrthoDB" id="9800719at2"/>
<dbReference type="Proteomes" id="UP000030832">
    <property type="component" value="Unassembled WGS sequence"/>
</dbReference>
<comment type="caution">
    <text evidence="16">The sequence shown here is derived from an EMBL/GenBank/DDBJ whole genome shotgun (WGS) entry which is preliminary data.</text>
</comment>
<dbReference type="NCBIfam" id="TIGR00468">
    <property type="entry name" value="pheS"/>
    <property type="match status" value="1"/>
</dbReference>
<dbReference type="InterPro" id="IPR004188">
    <property type="entry name" value="Phe-tRNA_ligase_II_N"/>
</dbReference>
<sequence>MRERLEALRDEALAKVAVAKDVKALQDVRVAYLGKKGPITEVLRGMGKLSAEERPVIGQMANDVRDAIKVQVELKEKELEAAAIEKQLANESIDVTLPGRPVQGGSTHPLTQVVEEVEEAFLGLGFSVAEGPEVEVDYYNFEALNLPKDHPARDMQDSFYFTEELLLRTHTSPVQARTMELHKGKGPVKVICPGKVFRRDDDDATHSHQFMQIEGLFVDENVRMSDLKGVLEQFAKSFFGEDRQIRLRPSFFPFTEPSVEVDVSCGMCGGKGCRVCKQSGWIEVLGAGMVHPRVLEMSGFDSTKYSGFAFGMGVERLAMLKYDIDDIRHFYTNDIRFLAQFKRV</sequence>
<comment type="subunit">
    <text evidence="3 13">Tetramer of two alpha and two beta subunits.</text>
</comment>
<dbReference type="Pfam" id="PF02912">
    <property type="entry name" value="Phe_tRNA-synt_N"/>
    <property type="match status" value="1"/>
</dbReference>
<evidence type="ECO:0000256" key="3">
    <source>
        <dbReference type="ARBA" id="ARBA00011209"/>
    </source>
</evidence>
<dbReference type="SUPFAM" id="SSF55681">
    <property type="entry name" value="Class II aaRS and biotin synthetases"/>
    <property type="match status" value="1"/>
</dbReference>
<evidence type="ECO:0000256" key="5">
    <source>
        <dbReference type="ARBA" id="ARBA00022598"/>
    </source>
</evidence>
<keyword evidence="14" id="KW-0175">Coiled coil</keyword>
<dbReference type="InterPro" id="IPR045864">
    <property type="entry name" value="aa-tRNA-synth_II/BPL/LPL"/>
</dbReference>
<accession>A0A0B0ILT0</accession>
<dbReference type="EMBL" id="JRJU01000005">
    <property type="protein sequence ID" value="KHF41019.1"/>
    <property type="molecule type" value="Genomic_DNA"/>
</dbReference>
<dbReference type="InterPro" id="IPR004529">
    <property type="entry name" value="Phe-tRNA-synth_IIc_asu"/>
</dbReference>
<keyword evidence="10 13" id="KW-0648">Protein biosynthesis</keyword>
<proteinExistence type="inferred from homology"/>
<keyword evidence="6 13" id="KW-0479">Metal-binding</keyword>
<evidence type="ECO:0000256" key="13">
    <source>
        <dbReference type="HAMAP-Rule" id="MF_00281"/>
    </source>
</evidence>
<evidence type="ECO:0000256" key="1">
    <source>
        <dbReference type="ARBA" id="ARBA00004496"/>
    </source>
</evidence>
<evidence type="ECO:0000313" key="16">
    <source>
        <dbReference type="EMBL" id="KHF41019.1"/>
    </source>
</evidence>
<evidence type="ECO:0000256" key="4">
    <source>
        <dbReference type="ARBA" id="ARBA00022490"/>
    </source>
</evidence>
<comment type="cofactor">
    <cofactor evidence="13">
        <name>Mg(2+)</name>
        <dbReference type="ChEBI" id="CHEBI:18420"/>
    </cofactor>
    <text evidence="13">Binds 2 magnesium ions per tetramer.</text>
</comment>
<dbReference type="GO" id="GO:0016740">
    <property type="term" value="F:transferase activity"/>
    <property type="evidence" value="ECO:0007669"/>
    <property type="project" value="UniProtKB-ARBA"/>
</dbReference>
<keyword evidence="4 13" id="KW-0963">Cytoplasm</keyword>
<dbReference type="RefSeq" id="WP_034627086.1">
    <property type="nucleotide sequence ID" value="NZ_JRJU01000005.1"/>
</dbReference>
<dbReference type="GO" id="GO:0005737">
    <property type="term" value="C:cytoplasm"/>
    <property type="evidence" value="ECO:0007669"/>
    <property type="project" value="UniProtKB-SubCell"/>
</dbReference>
<protein>
    <recommendedName>
        <fullName evidence="13">Phenylalanine--tRNA ligase alpha subunit</fullName>
        <ecNumber evidence="13">6.1.1.20</ecNumber>
    </recommendedName>
    <alternativeName>
        <fullName evidence="13">Phenylalanyl-tRNA synthetase alpha subunit</fullName>
        <shortName evidence="13">PheRS</shortName>
    </alternativeName>
</protein>
<dbReference type="HAMAP" id="MF_00281">
    <property type="entry name" value="Phe_tRNA_synth_alpha1"/>
    <property type="match status" value="1"/>
</dbReference>
<organism evidence="16 17">
    <name type="scientific">Halalkalibacter okhensis</name>
    <dbReference type="NCBI Taxonomy" id="333138"/>
    <lineage>
        <taxon>Bacteria</taxon>
        <taxon>Bacillati</taxon>
        <taxon>Bacillota</taxon>
        <taxon>Bacilli</taxon>
        <taxon>Bacillales</taxon>
        <taxon>Bacillaceae</taxon>
        <taxon>Halalkalibacter</taxon>
    </lineage>
</organism>
<keyword evidence="9 13" id="KW-0460">Magnesium</keyword>
<dbReference type="InterPro" id="IPR022911">
    <property type="entry name" value="Phe_tRNA_ligase_alpha1_bac"/>
</dbReference>
<dbReference type="InterPro" id="IPR006195">
    <property type="entry name" value="aa-tRNA-synth_II"/>
</dbReference>
<dbReference type="EC" id="6.1.1.20" evidence="13"/>
<keyword evidence="5 13" id="KW-0436">Ligase</keyword>
<dbReference type="GO" id="GO:0005524">
    <property type="term" value="F:ATP binding"/>
    <property type="evidence" value="ECO:0007669"/>
    <property type="project" value="UniProtKB-UniRule"/>
</dbReference>
<dbReference type="PANTHER" id="PTHR11538">
    <property type="entry name" value="PHENYLALANYL-TRNA SYNTHETASE"/>
    <property type="match status" value="1"/>
</dbReference>
<dbReference type="STRING" id="333138.LQ50_06435"/>
<evidence type="ECO:0000256" key="10">
    <source>
        <dbReference type="ARBA" id="ARBA00022917"/>
    </source>
</evidence>
<dbReference type="Pfam" id="PF01409">
    <property type="entry name" value="tRNA-synt_2d"/>
    <property type="match status" value="1"/>
</dbReference>
<evidence type="ECO:0000256" key="11">
    <source>
        <dbReference type="ARBA" id="ARBA00023146"/>
    </source>
</evidence>
<dbReference type="GO" id="GO:0004826">
    <property type="term" value="F:phenylalanine-tRNA ligase activity"/>
    <property type="evidence" value="ECO:0007669"/>
    <property type="project" value="UniProtKB-UniRule"/>
</dbReference>
<feature type="domain" description="Aminoacyl-transfer RNA synthetases class-II family profile" evidence="15">
    <location>
        <begin position="110"/>
        <end position="320"/>
    </location>
</feature>
<dbReference type="InterPro" id="IPR002319">
    <property type="entry name" value="Phenylalanyl-tRNA_Synthase"/>
</dbReference>
<feature type="binding site" evidence="13">
    <location>
        <position position="256"/>
    </location>
    <ligand>
        <name>Mg(2+)</name>
        <dbReference type="ChEBI" id="CHEBI:18420"/>
        <note>shared with beta subunit</note>
    </ligand>
</feature>
<dbReference type="GO" id="GO:0140096">
    <property type="term" value="F:catalytic activity, acting on a protein"/>
    <property type="evidence" value="ECO:0007669"/>
    <property type="project" value="UniProtKB-ARBA"/>
</dbReference>
<gene>
    <name evidence="13 16" type="primary">pheS</name>
    <name evidence="16" type="ORF">LQ50_06435</name>
</gene>
<comment type="similarity">
    <text evidence="2 13">Belongs to the class-II aminoacyl-tRNA synthetase family. Phe-tRNA synthetase alpha subunit type 1 subfamily.</text>
</comment>
<keyword evidence="17" id="KW-1185">Reference proteome</keyword>
<dbReference type="FunFam" id="3.30.930.10:FF:000003">
    <property type="entry name" value="Phenylalanine--tRNA ligase alpha subunit"/>
    <property type="match status" value="1"/>
</dbReference>
<dbReference type="InterPro" id="IPR010978">
    <property type="entry name" value="tRNA-bd_arm"/>
</dbReference>
<evidence type="ECO:0000256" key="6">
    <source>
        <dbReference type="ARBA" id="ARBA00022723"/>
    </source>
</evidence>
<comment type="subcellular location">
    <subcellularLocation>
        <location evidence="1 13">Cytoplasm</location>
    </subcellularLocation>
</comment>
<evidence type="ECO:0000256" key="7">
    <source>
        <dbReference type="ARBA" id="ARBA00022741"/>
    </source>
</evidence>
<reference evidence="16 17" key="1">
    <citation type="submission" date="2014-09" db="EMBL/GenBank/DDBJ databases">
        <title>Genome sequencing and annotation of Bacillus Okhensis strain Kh10-101T.</title>
        <authorList>
            <person name="Prakash J.S."/>
        </authorList>
    </citation>
    <scope>NUCLEOTIDE SEQUENCE [LARGE SCALE GENOMIC DNA]</scope>
    <source>
        <strain evidence="17">Kh10-101T</strain>
    </source>
</reference>
<comment type="catalytic activity">
    <reaction evidence="12 13">
        <text>tRNA(Phe) + L-phenylalanine + ATP = L-phenylalanyl-tRNA(Phe) + AMP + diphosphate + H(+)</text>
        <dbReference type="Rhea" id="RHEA:19413"/>
        <dbReference type="Rhea" id="RHEA-COMP:9668"/>
        <dbReference type="Rhea" id="RHEA-COMP:9699"/>
        <dbReference type="ChEBI" id="CHEBI:15378"/>
        <dbReference type="ChEBI" id="CHEBI:30616"/>
        <dbReference type="ChEBI" id="CHEBI:33019"/>
        <dbReference type="ChEBI" id="CHEBI:58095"/>
        <dbReference type="ChEBI" id="CHEBI:78442"/>
        <dbReference type="ChEBI" id="CHEBI:78531"/>
        <dbReference type="ChEBI" id="CHEBI:456215"/>
        <dbReference type="EC" id="6.1.1.20"/>
    </reaction>
</comment>
<evidence type="ECO:0000256" key="9">
    <source>
        <dbReference type="ARBA" id="ARBA00022842"/>
    </source>
</evidence>
<dbReference type="SUPFAM" id="SSF46589">
    <property type="entry name" value="tRNA-binding arm"/>
    <property type="match status" value="1"/>
</dbReference>
<keyword evidence="8 13" id="KW-0067">ATP-binding</keyword>
<dbReference type="Gene3D" id="3.30.930.10">
    <property type="entry name" value="Bira Bifunctional Protein, Domain 2"/>
    <property type="match status" value="1"/>
</dbReference>
<evidence type="ECO:0000259" key="15">
    <source>
        <dbReference type="PROSITE" id="PS50862"/>
    </source>
</evidence>
<evidence type="ECO:0000313" key="17">
    <source>
        <dbReference type="Proteomes" id="UP000030832"/>
    </source>
</evidence>
<feature type="coiled-coil region" evidence="14">
    <location>
        <begin position="65"/>
        <end position="94"/>
    </location>
</feature>
<dbReference type="eggNOG" id="COG0016">
    <property type="taxonomic scope" value="Bacteria"/>
</dbReference>